<dbReference type="EMBL" id="LGIA01000148">
    <property type="protein sequence ID" value="KOH45183.1"/>
    <property type="molecule type" value="Genomic_DNA"/>
</dbReference>
<dbReference type="EC" id="1.1.1.133" evidence="3 6"/>
<dbReference type="STRING" id="1409788.NC99_20450"/>
<dbReference type="GO" id="GO:0019305">
    <property type="term" value="P:dTDP-rhamnose biosynthetic process"/>
    <property type="evidence" value="ECO:0007669"/>
    <property type="project" value="UniProtKB-UniPathway"/>
</dbReference>
<evidence type="ECO:0000256" key="1">
    <source>
        <dbReference type="ARBA" id="ARBA00004781"/>
    </source>
</evidence>
<comment type="similarity">
    <text evidence="2 6">Belongs to the dTDP-4-dehydrorhamnose reductase family.</text>
</comment>
<comment type="function">
    <text evidence="6">Catalyzes the reduction of dTDP-6-deoxy-L-lyxo-4-hexulose to yield dTDP-L-rhamnose.</text>
</comment>
<dbReference type="Gene3D" id="3.90.25.10">
    <property type="entry name" value="UDP-galactose 4-epimerase, domain 1"/>
    <property type="match status" value="1"/>
</dbReference>
<proteinExistence type="inferred from homology"/>
<comment type="pathway">
    <text evidence="1 6">Carbohydrate biosynthesis; dTDP-L-rhamnose biosynthesis.</text>
</comment>
<dbReference type="UniPathway" id="UPA00124"/>
<feature type="domain" description="RmlD-like substrate binding" evidence="7">
    <location>
        <begin position="3"/>
        <end position="288"/>
    </location>
</feature>
<sequence length="290" mass="32356">MVKILVTGADGQLGSEIRRLANRFQDFHFLFTDINELDLTDQAAVSQFVGQEAPDYIINCAAYTAVDIAEEDTELAALINTKVPALLGKLAQANNIKVIHISTDYVFDGTSFLPYTENDLVNPESIYGKSKLNGEIALLKEAPSAMVIRTSWLYSSHGKNFVKTMVKLGEDRDELRVVADQVGTPTFAGDLAEAILTIISKTKNNVCEWKPGIYHYSNEGVCSWYDFAKAIHELYGINCLVHPIPTEEYPTAAARPPYSVLNKSKIKRIFGVQIPYWRDSLKKCITELKK</sequence>
<evidence type="ECO:0000256" key="4">
    <source>
        <dbReference type="ARBA" id="ARBA00017099"/>
    </source>
</evidence>
<protein>
    <recommendedName>
        <fullName evidence="4 6">dTDP-4-dehydrorhamnose reductase</fullName>
        <ecNumber evidence="3 6">1.1.1.133</ecNumber>
    </recommendedName>
</protein>
<evidence type="ECO:0000256" key="6">
    <source>
        <dbReference type="RuleBase" id="RU364082"/>
    </source>
</evidence>
<dbReference type="InterPro" id="IPR029903">
    <property type="entry name" value="RmlD-like-bd"/>
</dbReference>
<dbReference type="RefSeq" id="WP_053182764.1">
    <property type="nucleotide sequence ID" value="NZ_LGIA01000148.1"/>
</dbReference>
<accession>A0A0L8VA12</accession>
<evidence type="ECO:0000256" key="2">
    <source>
        <dbReference type="ARBA" id="ARBA00010944"/>
    </source>
</evidence>
<dbReference type="PATRIC" id="fig|1409788.3.peg.2114"/>
<dbReference type="OrthoDB" id="9803892at2"/>
<comment type="catalytic activity">
    <reaction evidence="5">
        <text>dTDP-beta-L-rhamnose + NADP(+) = dTDP-4-dehydro-beta-L-rhamnose + NADPH + H(+)</text>
        <dbReference type="Rhea" id="RHEA:21796"/>
        <dbReference type="ChEBI" id="CHEBI:15378"/>
        <dbReference type="ChEBI" id="CHEBI:57510"/>
        <dbReference type="ChEBI" id="CHEBI:57783"/>
        <dbReference type="ChEBI" id="CHEBI:58349"/>
        <dbReference type="ChEBI" id="CHEBI:62830"/>
        <dbReference type="EC" id="1.1.1.133"/>
    </reaction>
</comment>
<comment type="caution">
    <text evidence="8">The sequence shown here is derived from an EMBL/GenBank/DDBJ whole genome shotgun (WGS) entry which is preliminary data.</text>
</comment>
<dbReference type="GO" id="GO:0008831">
    <property type="term" value="F:dTDP-4-dehydrorhamnose reductase activity"/>
    <property type="evidence" value="ECO:0007669"/>
    <property type="project" value="UniProtKB-EC"/>
</dbReference>
<keyword evidence="9" id="KW-1185">Reference proteome</keyword>
<dbReference type="Gene3D" id="3.40.50.720">
    <property type="entry name" value="NAD(P)-binding Rossmann-like Domain"/>
    <property type="match status" value="1"/>
</dbReference>
<dbReference type="NCBIfam" id="TIGR01214">
    <property type="entry name" value="rmlD"/>
    <property type="match status" value="1"/>
</dbReference>
<dbReference type="GO" id="GO:0005829">
    <property type="term" value="C:cytosol"/>
    <property type="evidence" value="ECO:0007669"/>
    <property type="project" value="TreeGrafter"/>
</dbReference>
<name>A0A0L8VA12_9BACT</name>
<reference evidence="9" key="1">
    <citation type="submission" date="2015-07" db="EMBL/GenBank/DDBJ databases">
        <title>Genome sequencing of Sunxiuqinia dokdonensis strain SK.</title>
        <authorList>
            <person name="Ahn S."/>
            <person name="Kim B.-C."/>
        </authorList>
    </citation>
    <scope>NUCLEOTIDE SEQUENCE [LARGE SCALE GENOMIC DNA]</scope>
    <source>
        <strain evidence="9">SK</strain>
    </source>
</reference>
<dbReference type="PANTHER" id="PTHR10491">
    <property type="entry name" value="DTDP-4-DEHYDRORHAMNOSE REDUCTASE"/>
    <property type="match status" value="1"/>
</dbReference>
<evidence type="ECO:0000256" key="5">
    <source>
        <dbReference type="ARBA" id="ARBA00048200"/>
    </source>
</evidence>
<keyword evidence="6" id="KW-0560">Oxidoreductase</keyword>
<dbReference type="PANTHER" id="PTHR10491:SF4">
    <property type="entry name" value="METHIONINE ADENOSYLTRANSFERASE 2 SUBUNIT BETA"/>
    <property type="match status" value="1"/>
</dbReference>
<evidence type="ECO:0000313" key="8">
    <source>
        <dbReference type="EMBL" id="KOH45183.1"/>
    </source>
</evidence>
<dbReference type="CDD" id="cd05254">
    <property type="entry name" value="dTDP_HR_like_SDR_e"/>
    <property type="match status" value="1"/>
</dbReference>
<dbReference type="Pfam" id="PF04321">
    <property type="entry name" value="RmlD_sub_bind"/>
    <property type="match status" value="1"/>
</dbReference>
<gene>
    <name evidence="8" type="ORF">NC99_20450</name>
</gene>
<dbReference type="Proteomes" id="UP000036958">
    <property type="component" value="Unassembled WGS sequence"/>
</dbReference>
<dbReference type="SUPFAM" id="SSF51735">
    <property type="entry name" value="NAD(P)-binding Rossmann-fold domains"/>
    <property type="match status" value="1"/>
</dbReference>
<dbReference type="InterPro" id="IPR005913">
    <property type="entry name" value="dTDP_dehydrorham_reduct"/>
</dbReference>
<dbReference type="InterPro" id="IPR036291">
    <property type="entry name" value="NAD(P)-bd_dom_sf"/>
</dbReference>
<evidence type="ECO:0000313" key="9">
    <source>
        <dbReference type="Proteomes" id="UP000036958"/>
    </source>
</evidence>
<evidence type="ECO:0000256" key="3">
    <source>
        <dbReference type="ARBA" id="ARBA00012929"/>
    </source>
</evidence>
<organism evidence="8 9">
    <name type="scientific">Sunxiuqinia dokdonensis</name>
    <dbReference type="NCBI Taxonomy" id="1409788"/>
    <lineage>
        <taxon>Bacteria</taxon>
        <taxon>Pseudomonadati</taxon>
        <taxon>Bacteroidota</taxon>
        <taxon>Bacteroidia</taxon>
        <taxon>Marinilabiliales</taxon>
        <taxon>Prolixibacteraceae</taxon>
        <taxon>Sunxiuqinia</taxon>
    </lineage>
</organism>
<evidence type="ECO:0000259" key="7">
    <source>
        <dbReference type="Pfam" id="PF04321"/>
    </source>
</evidence>
<dbReference type="AlphaFoldDB" id="A0A0L8VA12"/>
<keyword evidence="6" id="KW-0521">NADP</keyword>